<sequence>IRKVYLTFSSYSHLPHPVDKKSKSPNQKNIEEMKITDKISSLESDQPYYSFEFFPPKTDEGLANLYNRLKRMSLLEPLFASFTWGAGGSTIDKTLEMCTTSQGLYGFETCMHLTCTNVVREIVENALKEAKNAGIQNILALRGDPPRGHEYWSSCDDEFTLAIDLVKYIRKKYGEWFCIGVAGYPDSTDKEQDLKFLKEKVDAGANFIITQFFYDVDSFVEWEKKCREIGIMPIQGYNSFRRITNLCKIKVPEEILNALESFKHDDQAVKEYGVSLTVSMISKLLENKTRGFHICTLNLEKSVRLILEKLKFVQTEEERAMRRLNRRRSSAGFIPNDIIRQEPDGSVPAAKPVIWNEQNADYIGKPEDWDNFPNGRWGDARSPDGYGVSLRIPVTLPWSEEPLLKETDIIRPNLIKMNELGFLTISSQPAVNGAKSSAPDFGWGPKGGFVYQKAFVEFFISPEMFEKLTKSIDKNVWVTYYAAKRNDEFFETNIKEETPSAVTWGVFPGKEIIQPTIIEELIWYITIT</sequence>
<dbReference type="Gene3D" id="3.20.20.220">
    <property type="match status" value="1"/>
</dbReference>
<evidence type="ECO:0000313" key="11">
    <source>
        <dbReference type="Proteomes" id="UP000789706"/>
    </source>
</evidence>
<name>A0A9N8WB18_9GLOM</name>
<dbReference type="OrthoDB" id="16284at2759"/>
<dbReference type="SUPFAM" id="SSF51730">
    <property type="entry name" value="FAD-linked oxidoreductase"/>
    <property type="match status" value="1"/>
</dbReference>
<dbReference type="EMBL" id="CAJVPK010000225">
    <property type="protein sequence ID" value="CAG8478283.1"/>
    <property type="molecule type" value="Genomic_DNA"/>
</dbReference>
<comment type="cofactor">
    <cofactor evidence="1">
        <name>FAD</name>
        <dbReference type="ChEBI" id="CHEBI:57692"/>
    </cofactor>
</comment>
<dbReference type="InterPro" id="IPR004621">
    <property type="entry name" value="Fadh2_euk"/>
</dbReference>
<comment type="similarity">
    <text evidence="3">Belongs to the methylenetetrahydrofolate reductase family.</text>
</comment>
<dbReference type="InterPro" id="IPR053806">
    <property type="entry name" value="MTHFR_C"/>
</dbReference>
<evidence type="ECO:0000256" key="8">
    <source>
        <dbReference type="RuleBase" id="RU004254"/>
    </source>
</evidence>
<reference evidence="10" key="1">
    <citation type="submission" date="2021-06" db="EMBL/GenBank/DDBJ databases">
        <authorList>
            <person name="Kallberg Y."/>
            <person name="Tangrot J."/>
            <person name="Rosling A."/>
        </authorList>
    </citation>
    <scope>NUCLEOTIDE SEQUENCE</scope>
    <source>
        <strain evidence="10">AZ414A</strain>
    </source>
</reference>
<evidence type="ECO:0000256" key="6">
    <source>
        <dbReference type="ARBA" id="ARBA00022857"/>
    </source>
</evidence>
<evidence type="ECO:0000256" key="1">
    <source>
        <dbReference type="ARBA" id="ARBA00001974"/>
    </source>
</evidence>
<dbReference type="PANTHER" id="PTHR45754:SF1">
    <property type="entry name" value="METHYLENETETRAHYDROFOLATE REDUCTASE 1"/>
    <property type="match status" value="1"/>
</dbReference>
<evidence type="ECO:0000256" key="2">
    <source>
        <dbReference type="ARBA" id="ARBA00004777"/>
    </source>
</evidence>
<dbReference type="PANTHER" id="PTHR45754">
    <property type="entry name" value="METHYLENETETRAHYDROFOLATE REDUCTASE"/>
    <property type="match status" value="1"/>
</dbReference>
<dbReference type="InterPro" id="IPR029041">
    <property type="entry name" value="FAD-linked_oxidoreductase-like"/>
</dbReference>
<keyword evidence="5" id="KW-0274">FAD</keyword>
<comment type="pathway">
    <text evidence="2 8">One-carbon metabolism; tetrahydrofolate interconversion.</text>
</comment>
<dbReference type="CDD" id="cd00537">
    <property type="entry name" value="MTHFR"/>
    <property type="match status" value="1"/>
</dbReference>
<accession>A0A9N8WB18</accession>
<dbReference type="GO" id="GO:0071949">
    <property type="term" value="F:FAD binding"/>
    <property type="evidence" value="ECO:0007669"/>
    <property type="project" value="TreeGrafter"/>
</dbReference>
<keyword evidence="11" id="KW-1185">Reference proteome</keyword>
<feature type="non-terminal residue" evidence="10">
    <location>
        <position position="528"/>
    </location>
</feature>
<dbReference type="Pfam" id="PF21895">
    <property type="entry name" value="MTHFR_C"/>
    <property type="match status" value="2"/>
</dbReference>
<dbReference type="GO" id="GO:0004489">
    <property type="term" value="F:methylenetetrahydrofolate reductase [NAD(P)H] activity"/>
    <property type="evidence" value="ECO:0007669"/>
    <property type="project" value="InterPro"/>
</dbReference>
<evidence type="ECO:0000256" key="4">
    <source>
        <dbReference type="ARBA" id="ARBA00022630"/>
    </source>
</evidence>
<dbReference type="FunFam" id="3.20.20.220:FF:000002">
    <property type="entry name" value="Methylenetetrahydrofolate reductase"/>
    <property type="match status" value="1"/>
</dbReference>
<evidence type="ECO:0000256" key="5">
    <source>
        <dbReference type="ARBA" id="ARBA00022827"/>
    </source>
</evidence>
<dbReference type="Proteomes" id="UP000789706">
    <property type="component" value="Unassembled WGS sequence"/>
</dbReference>
<keyword evidence="4" id="KW-0285">Flavoprotein</keyword>
<dbReference type="Pfam" id="PF02219">
    <property type="entry name" value="MTHFR"/>
    <property type="match status" value="1"/>
</dbReference>
<dbReference type="GO" id="GO:0035999">
    <property type="term" value="P:tetrahydrofolate interconversion"/>
    <property type="evidence" value="ECO:0007669"/>
    <property type="project" value="TreeGrafter"/>
</dbReference>
<dbReference type="NCBIfam" id="TIGR00677">
    <property type="entry name" value="fadh2_euk"/>
    <property type="match status" value="1"/>
</dbReference>
<dbReference type="GO" id="GO:0009086">
    <property type="term" value="P:methionine biosynthetic process"/>
    <property type="evidence" value="ECO:0007669"/>
    <property type="project" value="TreeGrafter"/>
</dbReference>
<protein>
    <submittedName>
        <fullName evidence="10">10801_t:CDS:1</fullName>
    </submittedName>
</protein>
<feature type="domain" description="MTHFR SAM-binding regulatory" evidence="9">
    <location>
        <begin position="394"/>
        <end position="521"/>
    </location>
</feature>
<feature type="domain" description="MTHFR SAM-binding regulatory" evidence="9">
    <location>
        <begin position="346"/>
        <end position="383"/>
    </location>
</feature>
<dbReference type="InterPro" id="IPR003171">
    <property type="entry name" value="Mehydrof_redctse-like"/>
</dbReference>
<evidence type="ECO:0000313" key="10">
    <source>
        <dbReference type="EMBL" id="CAG8478283.1"/>
    </source>
</evidence>
<dbReference type="AlphaFoldDB" id="A0A9N8WB18"/>
<organism evidence="10 11">
    <name type="scientific">Diversispora eburnea</name>
    <dbReference type="NCBI Taxonomy" id="1213867"/>
    <lineage>
        <taxon>Eukaryota</taxon>
        <taxon>Fungi</taxon>
        <taxon>Fungi incertae sedis</taxon>
        <taxon>Mucoromycota</taxon>
        <taxon>Glomeromycotina</taxon>
        <taxon>Glomeromycetes</taxon>
        <taxon>Diversisporales</taxon>
        <taxon>Diversisporaceae</taxon>
        <taxon>Diversispora</taxon>
    </lineage>
</organism>
<evidence type="ECO:0000256" key="3">
    <source>
        <dbReference type="ARBA" id="ARBA00006743"/>
    </source>
</evidence>
<gene>
    <name evidence="10" type="ORF">DEBURN_LOCUS3517</name>
</gene>
<keyword evidence="6" id="KW-0521">NADP</keyword>
<evidence type="ECO:0000256" key="7">
    <source>
        <dbReference type="ARBA" id="ARBA00023002"/>
    </source>
</evidence>
<dbReference type="GO" id="GO:0005829">
    <property type="term" value="C:cytosol"/>
    <property type="evidence" value="ECO:0007669"/>
    <property type="project" value="TreeGrafter"/>
</dbReference>
<evidence type="ECO:0000259" key="9">
    <source>
        <dbReference type="Pfam" id="PF21895"/>
    </source>
</evidence>
<keyword evidence="7" id="KW-0560">Oxidoreductase</keyword>
<proteinExistence type="inferred from homology"/>
<comment type="caution">
    <text evidence="10">The sequence shown here is derived from an EMBL/GenBank/DDBJ whole genome shotgun (WGS) entry which is preliminary data.</text>
</comment>